<accession>A0ABT6Y6B6</accession>
<dbReference type="RefSeq" id="WP_283344114.1">
    <property type="nucleotide sequence ID" value="NZ_JASHIF010000007.1"/>
</dbReference>
<sequence>MTDEKESLRRWRLILGGDEADGTQYQLSELDSQIDDALSALYDFERKRNFNYGQNGGGGGSGGNGSSSPSVARWLGDIRKYFPQSVVQVMQGDALKHPELQQKLMLEPEILEQATPNVHLVASLMELGKLIPSKTKDTARRVVQQVVEELMDKLEQKTVQAISGAINRSVRNKRPRYNEIDWNTTIKKNLKNYLPEYKTIIPEIRVGFGRKNKRSLKDIVLCLDQSGSMGASVVYSGIFGAVMASLPQITTQMVVFDTEVVDLTEDLKDPVELLFGVQLGGGTDINKALGYCQEIINKPDDTILIMITDLYEGGNQVQMRKRILELSESGIQIICLLALDDSGAPSFDKDNAKFLSTLGIPVFACTPDLFPDMMAAAINRQDMSAWASQNDIVLKGSNS</sequence>
<dbReference type="Gene3D" id="3.40.50.410">
    <property type="entry name" value="von Willebrand factor, type A domain"/>
    <property type="match status" value="1"/>
</dbReference>
<dbReference type="PANTHER" id="PTHR30634:SF16">
    <property type="entry name" value="OUTER-MEMBRANE LIPOPROTEIN LOLB"/>
    <property type="match status" value="1"/>
</dbReference>
<evidence type="ECO:0000313" key="2">
    <source>
        <dbReference type="EMBL" id="MDI9859066.1"/>
    </source>
</evidence>
<dbReference type="InterPro" id="IPR036465">
    <property type="entry name" value="vWFA_dom_sf"/>
</dbReference>
<evidence type="ECO:0000259" key="1">
    <source>
        <dbReference type="SMART" id="SM00327"/>
    </source>
</evidence>
<dbReference type="SUPFAM" id="SSF53300">
    <property type="entry name" value="vWA-like"/>
    <property type="match status" value="1"/>
</dbReference>
<proteinExistence type="predicted"/>
<dbReference type="EMBL" id="JASHIF010000007">
    <property type="protein sequence ID" value="MDI9859066.1"/>
    <property type="molecule type" value="Genomic_DNA"/>
</dbReference>
<gene>
    <name evidence="2" type="ORF">QM524_07600</name>
</gene>
<protein>
    <submittedName>
        <fullName evidence="2">VWA domain-containing protein</fullName>
    </submittedName>
</protein>
<comment type="caution">
    <text evidence="2">The sequence shown here is derived from an EMBL/GenBank/DDBJ whole genome shotgun (WGS) entry which is preliminary data.</text>
</comment>
<dbReference type="InterPro" id="IPR050458">
    <property type="entry name" value="LolB"/>
</dbReference>
<reference evidence="2 3" key="1">
    <citation type="submission" date="2023-05" db="EMBL/GenBank/DDBJ databases">
        <title>Novel species of genus Flectobacillus isolated from stream in China.</title>
        <authorList>
            <person name="Lu H."/>
        </authorList>
    </citation>
    <scope>NUCLEOTIDE SEQUENCE [LARGE SCALE GENOMIC DNA]</scope>
    <source>
        <strain evidence="2 3">KCTC 42575</strain>
    </source>
</reference>
<dbReference type="InterPro" id="IPR002035">
    <property type="entry name" value="VWF_A"/>
</dbReference>
<name>A0ABT6Y6B6_9BACT</name>
<dbReference type="Proteomes" id="UP001236507">
    <property type="component" value="Unassembled WGS sequence"/>
</dbReference>
<keyword evidence="3" id="KW-1185">Reference proteome</keyword>
<organism evidence="2 3">
    <name type="scientific">Flectobacillus roseus</name>
    <dbReference type="NCBI Taxonomy" id="502259"/>
    <lineage>
        <taxon>Bacteria</taxon>
        <taxon>Pseudomonadati</taxon>
        <taxon>Bacteroidota</taxon>
        <taxon>Cytophagia</taxon>
        <taxon>Cytophagales</taxon>
        <taxon>Flectobacillaceae</taxon>
        <taxon>Flectobacillus</taxon>
    </lineage>
</organism>
<dbReference type="InterPro" id="IPR008912">
    <property type="entry name" value="Uncharacterised_CoxE"/>
</dbReference>
<dbReference type="SMART" id="SM00327">
    <property type="entry name" value="VWA"/>
    <property type="match status" value="1"/>
</dbReference>
<dbReference type="CDD" id="cd01462">
    <property type="entry name" value="VWA_YIEM_type"/>
    <property type="match status" value="1"/>
</dbReference>
<evidence type="ECO:0000313" key="3">
    <source>
        <dbReference type="Proteomes" id="UP001236507"/>
    </source>
</evidence>
<dbReference type="Pfam" id="PF05762">
    <property type="entry name" value="VWA_CoxE"/>
    <property type="match status" value="1"/>
</dbReference>
<dbReference type="PANTHER" id="PTHR30634">
    <property type="entry name" value="OUTER MEMBRANE LOLAB LIPOPROTEIN INSERTION APPARATUS"/>
    <property type="match status" value="1"/>
</dbReference>
<feature type="domain" description="VWFA" evidence="1">
    <location>
        <begin position="216"/>
        <end position="375"/>
    </location>
</feature>